<evidence type="ECO:0000313" key="1">
    <source>
        <dbReference type="EMBL" id="NWJ99495.1"/>
    </source>
</evidence>
<reference evidence="1 2" key="1">
    <citation type="journal article" date="2019" name="Environ. Microbiol.">
        <title>Genomics insights into ecotype formation of ammonia-oxidizing archaea in the deep ocean.</title>
        <authorList>
            <person name="Wang Y."/>
            <person name="Huang J.M."/>
            <person name="Cui G.J."/>
            <person name="Nunoura T."/>
            <person name="Takaki Y."/>
            <person name="Li W.L."/>
            <person name="Li J."/>
            <person name="Gao Z.M."/>
            <person name="Takai K."/>
            <person name="Zhang A.Q."/>
            <person name="Stepanauskas R."/>
        </authorList>
    </citation>
    <scope>NUCLEOTIDE SEQUENCE [LARGE SCALE GENOMIC DNA]</scope>
    <source>
        <strain evidence="1 2">L19b</strain>
    </source>
</reference>
<organism evidence="1 2">
    <name type="scientific">Marine Group I thaumarchaeote</name>
    <dbReference type="NCBI Taxonomy" id="2511932"/>
    <lineage>
        <taxon>Archaea</taxon>
        <taxon>Nitrososphaerota</taxon>
        <taxon>Marine Group I</taxon>
    </lineage>
</organism>
<dbReference type="AlphaFoldDB" id="A0A7K4NE11"/>
<proteinExistence type="predicted"/>
<dbReference type="EMBL" id="JACASU010000018">
    <property type="protein sequence ID" value="NWJ99495.1"/>
    <property type="molecule type" value="Genomic_DNA"/>
</dbReference>
<name>A0A7K4NE11_9ARCH</name>
<accession>A0A7K4NE11</accession>
<protein>
    <submittedName>
        <fullName evidence="1">Uncharacterized protein</fullName>
    </submittedName>
</protein>
<evidence type="ECO:0000313" key="2">
    <source>
        <dbReference type="Proteomes" id="UP000586694"/>
    </source>
</evidence>
<sequence length="61" mass="7353">MTQTDKEKLRMAKNLVKSNNKKIKKALEVIDVWFDDRYQLDIIDWKLMTDDLAKIKKILEE</sequence>
<comment type="caution">
    <text evidence="1">The sequence shown here is derived from an EMBL/GenBank/DDBJ whole genome shotgun (WGS) entry which is preliminary data.</text>
</comment>
<gene>
    <name evidence="1" type="ORF">HX802_02390</name>
</gene>
<dbReference type="Proteomes" id="UP000586694">
    <property type="component" value="Unassembled WGS sequence"/>
</dbReference>